<feature type="signal peptide" evidence="3">
    <location>
        <begin position="1"/>
        <end position="43"/>
    </location>
</feature>
<feature type="compositionally biased region" description="Polar residues" evidence="1">
    <location>
        <begin position="990"/>
        <end position="1001"/>
    </location>
</feature>
<evidence type="ECO:0000256" key="1">
    <source>
        <dbReference type="SAM" id="MobiDB-lite"/>
    </source>
</evidence>
<reference evidence="5" key="2">
    <citation type="journal article" date="2021" name="Sci. Data">
        <title>Chromosome-scale genome sequencing, assembly and annotation of six genomes from subfamily Leishmaniinae.</title>
        <authorList>
            <person name="Almutairi H."/>
            <person name="Urbaniak M.D."/>
            <person name="Bates M.D."/>
            <person name="Jariyapan N."/>
            <person name="Kwakye-Nuako G."/>
            <person name="Thomaz Soccol V."/>
            <person name="Al-Salem W.S."/>
            <person name="Dillon R.J."/>
            <person name="Bates P.A."/>
            <person name="Gatherer D."/>
        </authorList>
    </citation>
    <scope>NUCLEOTIDE SEQUENCE [LARGE SCALE GENOMIC DNA]</scope>
</reference>
<organism evidence="4 5">
    <name type="scientific">Leishmania orientalis</name>
    <dbReference type="NCBI Taxonomy" id="2249476"/>
    <lineage>
        <taxon>Eukaryota</taxon>
        <taxon>Discoba</taxon>
        <taxon>Euglenozoa</taxon>
        <taxon>Kinetoplastea</taxon>
        <taxon>Metakinetoplastina</taxon>
        <taxon>Trypanosomatida</taxon>
        <taxon>Trypanosomatidae</taxon>
        <taxon>Leishmaniinae</taxon>
        <taxon>Leishmania</taxon>
    </lineage>
</organism>
<feature type="transmembrane region" description="Helical" evidence="2">
    <location>
        <begin position="327"/>
        <end position="347"/>
    </location>
</feature>
<gene>
    <name evidence="4" type="ORF">LSCM4_08167</name>
</gene>
<dbReference type="GeneID" id="92363972"/>
<keyword evidence="3" id="KW-0732">Signal</keyword>
<evidence type="ECO:0008006" key="6">
    <source>
        <dbReference type="Google" id="ProtNLM"/>
    </source>
</evidence>
<evidence type="ECO:0000256" key="3">
    <source>
        <dbReference type="SAM" id="SignalP"/>
    </source>
</evidence>
<proteinExistence type="predicted"/>
<feature type="transmembrane region" description="Helical" evidence="2">
    <location>
        <begin position="760"/>
        <end position="783"/>
    </location>
</feature>
<comment type="caution">
    <text evidence="4">The sequence shown here is derived from an EMBL/GenBank/DDBJ whole genome shotgun (WGS) entry which is preliminary data.</text>
</comment>
<feature type="transmembrane region" description="Helical" evidence="2">
    <location>
        <begin position="359"/>
        <end position="379"/>
    </location>
</feature>
<feature type="region of interest" description="Disordered" evidence="1">
    <location>
        <begin position="970"/>
        <end position="1002"/>
    </location>
</feature>
<accession>A0A836I5A4</accession>
<feature type="transmembrane region" description="Helical" evidence="2">
    <location>
        <begin position="896"/>
        <end position="915"/>
    </location>
</feature>
<feature type="transmembrane region" description="Helical" evidence="2">
    <location>
        <begin position="921"/>
        <end position="939"/>
    </location>
</feature>
<keyword evidence="2" id="KW-0472">Membrane</keyword>
<feature type="transmembrane region" description="Helical" evidence="2">
    <location>
        <begin position="157"/>
        <end position="177"/>
    </location>
</feature>
<evidence type="ECO:0000313" key="4">
    <source>
        <dbReference type="EMBL" id="KAG5488188.1"/>
    </source>
</evidence>
<dbReference type="AlphaFoldDB" id="A0A836I5A4"/>
<feature type="transmembrane region" description="Helical" evidence="2">
    <location>
        <begin position="727"/>
        <end position="748"/>
    </location>
</feature>
<keyword evidence="2" id="KW-1133">Transmembrane helix</keyword>
<dbReference type="Proteomes" id="UP000674143">
    <property type="component" value="Unassembled WGS sequence"/>
</dbReference>
<feature type="chain" id="PRO_5032319715" description="Integral membrane protein" evidence="3">
    <location>
        <begin position="44"/>
        <end position="1053"/>
    </location>
</feature>
<name>A0A836I5A4_9TRYP</name>
<evidence type="ECO:0000313" key="5">
    <source>
        <dbReference type="Proteomes" id="UP000674143"/>
    </source>
</evidence>
<evidence type="ECO:0000256" key="2">
    <source>
        <dbReference type="SAM" id="Phobius"/>
    </source>
</evidence>
<sequence length="1053" mass="113034">MPLKRWGDYHYEDRWSRQSHRPGMTVAVMALFLLSYPTPAVHALNVCADISRCSECVFDQTDGFMPPPLMCGWCESTKTCKEVNKTVLSYYRTTTAAGGAHAGSGDGEGHTPAEIAAFRARFCEDLRERSFNPSCPDMFCTASRTTNNIYICRAPSIIALVLGCTLFVLSIMSYVWMKAIHQLPWKYEPFLSDILAGRYRRPDSAGEDADEGGLLDYHDTAAAPSITRPSAGQHECLAASPWLRHGGGTEDFGELEGGDACERASSSSVAQQLQTGQNAFLSRATSVGAAPIMTTAAATGYCPICKCRHPVRLGPGDVCFWCNVARVVFVPFSLALLSSSIVIVLTFAVSLKPWFSDVYFAEVLIVAYLAFGGFVRYVVRHHCRVLLFHAEAEAEAEAEPEVHPQVRPPSCAPLAAASAAPVATDTSAMERDAMPSPQHAHRVRWQLLNDARRNMASTVYLRLALRLRGRSLLDQLPQLKQYRAQLESMHVAPTTLTRAGGIMAICAPMASTMADPNTRDGAAKTATITGTGAITGAAAPTTAVPPTLPFAEAAASSIAAAAAARSSPIAPMNTTDVDTTAVLATAPTVSTPLSFTFALSPTRLAHSATSPPPAGAAVALGSTSTAGDSEVYTFPRHVQTVRAAAAAAVSVPAVIVSTAAAAMPMPPAAALPDSVAQQKRGETAHLLSSDLLSPPYRKALKATLFRDEYILWCSKPHLRGVLMENKWLLLDLIAGVLFGFWMLMLSSVSDDTYAIVKLSGSTAVAACGLVVVLGFALLLAVVVRSCGRLYVLTNERLITVYESVIEPVVTATDLRSVRFAALYGYRSIWSREPVVDFSWEVPASERKMPAIKSHMFCGINGLGEFLHYFCAVAPQVPSRLKQMSESTRQDRIEWRMHVILCIGLFVTLPIITVYPHAVPDFLAAYLYVVALLLIFSTLLRGLRVQQMTCAPLNIAASWAPVSVWNEMGSADSSRRRPSSVKQIPDGCSPHITTPSSVGNTERSQELSKVSALPTVLPAEPKGRSGSIVVDTAGNGGTVIASKVRAFCSTSSPP</sequence>
<dbReference type="SMR" id="A0A836I5A4"/>
<dbReference type="EMBL" id="JAFHLR010000002">
    <property type="protein sequence ID" value="KAG5488188.1"/>
    <property type="molecule type" value="Genomic_DNA"/>
</dbReference>
<reference evidence="5" key="1">
    <citation type="journal article" date="2021" name="Microbiol. Resour. Announc.">
        <title>LGAAP: Leishmaniinae Genome Assembly and Annotation Pipeline.</title>
        <authorList>
            <person name="Almutairi H."/>
            <person name="Urbaniak M.D."/>
            <person name="Bates M.D."/>
            <person name="Jariyapan N."/>
            <person name="Kwakye-Nuako G."/>
            <person name="Thomaz-Soccol V."/>
            <person name="Al-Salem W.S."/>
            <person name="Dillon R.J."/>
            <person name="Bates P.A."/>
            <person name="Gatherer D."/>
        </authorList>
    </citation>
    <scope>NUCLEOTIDE SEQUENCE [LARGE SCALE GENOMIC DNA]</scope>
</reference>
<protein>
    <recommendedName>
        <fullName evidence="6">Integral membrane protein</fullName>
    </recommendedName>
</protein>
<dbReference type="KEGG" id="loi:92363972"/>
<keyword evidence="5" id="KW-1185">Reference proteome</keyword>
<dbReference type="RefSeq" id="XP_067066236.1">
    <property type="nucleotide sequence ID" value="XM_067210038.1"/>
</dbReference>
<keyword evidence="2" id="KW-0812">Transmembrane</keyword>